<dbReference type="OrthoDB" id="188090at2"/>
<evidence type="ECO:0000313" key="1">
    <source>
        <dbReference type="EMBL" id="TLD70411.1"/>
    </source>
</evidence>
<sequence>MCCFTRPVDYVNNTRIFARLGDGVNQFIAYAMSIGANEELAMVLPVPVVPNSGEKAMKFIDLSKYPRFFEDMESGFPALRRKQAGPFSTDRATPRAAKLEVVSVGSYDASFVPTVADFTRLDERFRFPADTWKKLPGYANYGFAVFKLKPTRGPVHPMAFTFPSAHPQQLFFPTVHIHDGEVHAKAEFDHTLYCQGGNINAKDWQESPGIAIQFMKCGLTHHMVPPNHHIYRRKMNGNLANGDLLLQASKLPA</sequence>
<gene>
    <name evidence="1" type="ORF">FEM03_11810</name>
</gene>
<evidence type="ECO:0000313" key="2">
    <source>
        <dbReference type="Proteomes" id="UP000306196"/>
    </source>
</evidence>
<comment type="caution">
    <text evidence="1">The sequence shown here is derived from an EMBL/GenBank/DDBJ whole genome shotgun (WGS) entry which is preliminary data.</text>
</comment>
<keyword evidence="2" id="KW-1185">Reference proteome</keyword>
<reference evidence="1 2" key="1">
    <citation type="submission" date="2019-05" db="EMBL/GenBank/DDBJ databases">
        <title>Verrucobacter flavum gen. nov., sp. nov. a new member of the family Verrucomicrobiaceae.</title>
        <authorList>
            <person name="Szuroczki S."/>
            <person name="Abbaszade G."/>
            <person name="Szabo A."/>
            <person name="Felfoldi T."/>
            <person name="Schumann P."/>
            <person name="Boka K."/>
            <person name="Keki Z."/>
            <person name="Toumi M."/>
            <person name="Toth E."/>
        </authorList>
    </citation>
    <scope>NUCLEOTIDE SEQUENCE [LARGE SCALE GENOMIC DNA]</scope>
    <source>
        <strain evidence="1 2">MG-N-17</strain>
    </source>
</reference>
<dbReference type="RefSeq" id="WP_138086467.1">
    <property type="nucleotide sequence ID" value="NZ_VAUV01000008.1"/>
</dbReference>
<name>A0A5R8KDN6_9BACT</name>
<proteinExistence type="predicted"/>
<accession>A0A5R8KDN6</accession>
<dbReference type="Proteomes" id="UP000306196">
    <property type="component" value="Unassembled WGS sequence"/>
</dbReference>
<protein>
    <submittedName>
        <fullName evidence="1">Uncharacterized protein</fullName>
    </submittedName>
</protein>
<organism evidence="1 2">
    <name type="scientific">Phragmitibacter flavus</name>
    <dbReference type="NCBI Taxonomy" id="2576071"/>
    <lineage>
        <taxon>Bacteria</taxon>
        <taxon>Pseudomonadati</taxon>
        <taxon>Verrucomicrobiota</taxon>
        <taxon>Verrucomicrobiia</taxon>
        <taxon>Verrucomicrobiales</taxon>
        <taxon>Verrucomicrobiaceae</taxon>
        <taxon>Phragmitibacter</taxon>
    </lineage>
</organism>
<dbReference type="EMBL" id="VAUV01000008">
    <property type="protein sequence ID" value="TLD70411.1"/>
    <property type="molecule type" value="Genomic_DNA"/>
</dbReference>
<dbReference type="AlphaFoldDB" id="A0A5R8KDN6"/>